<feature type="signal peptide" evidence="6">
    <location>
        <begin position="1"/>
        <end position="23"/>
    </location>
</feature>
<dbReference type="PROSITE" id="PS51257">
    <property type="entry name" value="PROKAR_LIPOPROTEIN"/>
    <property type="match status" value="1"/>
</dbReference>
<protein>
    <submittedName>
        <fullName evidence="8">Glyco_tran_10_N domain-containing protein</fullName>
    </submittedName>
    <submittedName>
        <fullName evidence="9">Glycosyltransferase family 92 protein</fullName>
    </submittedName>
</protein>
<organism evidence="8">
    <name type="scientific">Strongyloides stercoralis</name>
    <name type="common">Threadworm</name>
    <dbReference type="NCBI Taxonomy" id="6248"/>
    <lineage>
        <taxon>Eukaryota</taxon>
        <taxon>Metazoa</taxon>
        <taxon>Ecdysozoa</taxon>
        <taxon>Nematoda</taxon>
        <taxon>Chromadorea</taxon>
        <taxon>Rhabditida</taxon>
        <taxon>Tylenchina</taxon>
        <taxon>Panagrolaimomorpha</taxon>
        <taxon>Strongyloidoidea</taxon>
        <taxon>Strongyloididae</taxon>
        <taxon>Strongyloides</taxon>
    </lineage>
</organism>
<accession>A0A0K0EJJ6</accession>
<keyword evidence="7" id="KW-1185">Reference proteome</keyword>
<dbReference type="AlphaFoldDB" id="A0A0K0EJJ6"/>
<evidence type="ECO:0000256" key="3">
    <source>
        <dbReference type="ARBA" id="ARBA00022679"/>
    </source>
</evidence>
<sequence length="425" mass="50134">MKFIFQYFIVKIILLLCITFGCCEDDNLLIEYCNKLLIGDFRYIAKEKNNRLSMSEVSLGFSTSCAHIKSRGYYPDKPLTEEEANFPLAFSINVYTDYLKLEQQFAIMYAPQNHYCYGIDKKSDPIFKTKVYSLAKCFPNIYIVKNEKNLDHSGVNGNLYNYECMKLLNDKNYKYLFLLQNDDAPLKTDLELVKILKIYNSTIDMNIGDPISKKPIIINRRKSLKFKALKMFKKHDKRYHNKALGKTKIKIQKGLLQATISKKTVDYIINEINIKKLLDILNTKKPYSDEVLWPTIFTNSYLQVPGWQHYLCNKRAIFSKHYMTRKTIFGRKRKKCISGFSRNGICILGIESLSTIKEWPHFFANKFRSSFDAGASMCWLQYMYNKKFFLPFKEINENFYMRSSLIKYQKLKEIRKNHVKICKMI</sequence>
<comment type="subcellular location">
    <subcellularLocation>
        <location evidence="1">Membrane</location>
        <topology evidence="1">Single-pass type II membrane protein</topology>
    </subcellularLocation>
</comment>
<dbReference type="PANTHER" id="PTHR46671:SF7">
    <property type="entry name" value="CORE-2_I-BRANCHING ENZYME"/>
    <property type="match status" value="1"/>
</dbReference>
<dbReference type="GO" id="GO:0016757">
    <property type="term" value="F:glycosyltransferase activity"/>
    <property type="evidence" value="ECO:0007669"/>
    <property type="project" value="UniProtKB-KW"/>
</dbReference>
<feature type="chain" id="PRO_5005328432" evidence="6">
    <location>
        <begin position="24"/>
        <end position="425"/>
    </location>
</feature>
<evidence type="ECO:0000313" key="8">
    <source>
        <dbReference type="WBParaSite" id="SSTP_0000964200.1"/>
    </source>
</evidence>
<dbReference type="GO" id="GO:0016020">
    <property type="term" value="C:membrane"/>
    <property type="evidence" value="ECO:0007669"/>
    <property type="project" value="UniProtKB-SubCell"/>
</dbReference>
<dbReference type="Pfam" id="PF02485">
    <property type="entry name" value="Branch"/>
    <property type="match status" value="1"/>
</dbReference>
<dbReference type="PANTHER" id="PTHR46671">
    <property type="entry name" value="PROTEIN CBG11221"/>
    <property type="match status" value="1"/>
</dbReference>
<dbReference type="InterPro" id="IPR003406">
    <property type="entry name" value="Glyco_trans_14"/>
</dbReference>
<dbReference type="STRING" id="6248.A0A0K0EJJ6"/>
<evidence type="ECO:0000256" key="4">
    <source>
        <dbReference type="ARBA" id="ARBA00023136"/>
    </source>
</evidence>
<evidence type="ECO:0000256" key="1">
    <source>
        <dbReference type="ARBA" id="ARBA00004606"/>
    </source>
</evidence>
<keyword evidence="6" id="KW-0732">Signal</keyword>
<evidence type="ECO:0000256" key="6">
    <source>
        <dbReference type="SAM" id="SignalP"/>
    </source>
</evidence>
<keyword evidence="2" id="KW-0328">Glycosyltransferase</keyword>
<dbReference type="Proteomes" id="UP000035681">
    <property type="component" value="Unplaced"/>
</dbReference>
<evidence type="ECO:0000313" key="7">
    <source>
        <dbReference type="Proteomes" id="UP000035681"/>
    </source>
</evidence>
<dbReference type="WBParaSite" id="TCONS_00011412.p1">
    <property type="protein sequence ID" value="TCONS_00011412.p1"/>
    <property type="gene ID" value="XLOC_005792"/>
</dbReference>
<name>A0A0K0EJJ6_STRER</name>
<evidence type="ECO:0000256" key="2">
    <source>
        <dbReference type="ARBA" id="ARBA00022676"/>
    </source>
</evidence>
<keyword evidence="4" id="KW-0472">Membrane</keyword>
<proteinExistence type="predicted"/>
<dbReference type="WBParaSite" id="SSTP_0000964200.1">
    <property type="protein sequence ID" value="SSTP_0000964200.1"/>
    <property type="gene ID" value="SSTP_0000964200"/>
</dbReference>
<keyword evidence="5" id="KW-0325">Glycoprotein</keyword>
<keyword evidence="3" id="KW-0808">Transferase</keyword>
<evidence type="ECO:0000313" key="9">
    <source>
        <dbReference type="WBParaSite" id="TCONS_00011412.p1"/>
    </source>
</evidence>
<evidence type="ECO:0000256" key="5">
    <source>
        <dbReference type="ARBA" id="ARBA00023180"/>
    </source>
</evidence>
<reference evidence="8" key="1">
    <citation type="submission" date="2015-08" db="UniProtKB">
        <authorList>
            <consortium name="WormBaseParasite"/>
        </authorList>
    </citation>
    <scope>IDENTIFICATION</scope>
</reference>